<proteinExistence type="inferred from homology"/>
<comment type="similarity">
    <text evidence="1">Belongs to the cullin family.</text>
</comment>
<dbReference type="InterPro" id="IPR001373">
    <property type="entry name" value="Cullin_N"/>
</dbReference>
<feature type="domain" description="Cullin N-terminal" evidence="2">
    <location>
        <begin position="17"/>
        <end position="150"/>
    </location>
</feature>
<dbReference type="Pfam" id="PF00888">
    <property type="entry name" value="Cullin"/>
    <property type="match status" value="1"/>
</dbReference>
<dbReference type="EMBL" id="CAUWAG010000007">
    <property type="protein sequence ID" value="CAJ2505777.1"/>
    <property type="molecule type" value="Genomic_DNA"/>
</dbReference>
<dbReference type="Gene3D" id="1.20.1310.10">
    <property type="entry name" value="Cullin Repeats"/>
    <property type="match status" value="1"/>
</dbReference>
<dbReference type="InterPro" id="IPR016159">
    <property type="entry name" value="Cullin_repeat-like_dom_sf"/>
</dbReference>
<evidence type="ECO:0000313" key="3">
    <source>
        <dbReference type="EMBL" id="CAJ2505777.1"/>
    </source>
</evidence>
<evidence type="ECO:0000256" key="1">
    <source>
        <dbReference type="ARBA" id="ARBA00006019"/>
    </source>
</evidence>
<evidence type="ECO:0000313" key="4">
    <source>
        <dbReference type="Proteomes" id="UP001295740"/>
    </source>
</evidence>
<comment type="caution">
    <text evidence="3">The sequence shown here is derived from an EMBL/GenBank/DDBJ whole genome shotgun (WGS) entry which is preliminary data.</text>
</comment>
<dbReference type="SUPFAM" id="SSF74788">
    <property type="entry name" value="Cullin repeat-like"/>
    <property type="match status" value="1"/>
</dbReference>
<gene>
    <name evidence="3" type="ORF">KHLLAP_LOCUS6245</name>
</gene>
<dbReference type="AlphaFoldDB" id="A0AAI8YIF1"/>
<dbReference type="Proteomes" id="UP001295740">
    <property type="component" value="Unassembled WGS sequence"/>
</dbReference>
<accession>A0AAI8YIF1</accession>
<protein>
    <submittedName>
        <fullName evidence="3">Uu.00g131710.m01.CDS01</fullName>
    </submittedName>
</protein>
<keyword evidence="4" id="KW-1185">Reference proteome</keyword>
<sequence>MTAATRWIELRGYLTKTISVRQLSTPEYTRATSLVAGACLCSHASAQTLHDHLKVFITNAVLDIAAEASRVPQEALLHFYCSQWNQFEVRIDICNNIFFRLNKWCQSVPYLHPRDTSRPAGVDGPPEAGKLGLGLWTTWVLEPLVPRLLNLLRGAPGAVDNLDGGFFDHLYTMLPGLKAFGMLNKKERGFVTAFANQLELLWQTYQSTS</sequence>
<name>A0AAI8YIF1_9PEZI</name>
<evidence type="ECO:0000259" key="2">
    <source>
        <dbReference type="Pfam" id="PF00888"/>
    </source>
</evidence>
<reference evidence="3" key="1">
    <citation type="submission" date="2023-10" db="EMBL/GenBank/DDBJ databases">
        <authorList>
            <person name="Hackl T."/>
        </authorList>
    </citation>
    <scope>NUCLEOTIDE SEQUENCE</scope>
</reference>
<organism evidence="3 4">
    <name type="scientific">Anthostomella pinea</name>
    <dbReference type="NCBI Taxonomy" id="933095"/>
    <lineage>
        <taxon>Eukaryota</taxon>
        <taxon>Fungi</taxon>
        <taxon>Dikarya</taxon>
        <taxon>Ascomycota</taxon>
        <taxon>Pezizomycotina</taxon>
        <taxon>Sordariomycetes</taxon>
        <taxon>Xylariomycetidae</taxon>
        <taxon>Xylariales</taxon>
        <taxon>Xylariaceae</taxon>
        <taxon>Anthostomella</taxon>
    </lineage>
</organism>